<name>A0ACB9PKQ8_BAUVA</name>
<proteinExistence type="predicted"/>
<keyword evidence="2" id="KW-1185">Reference proteome</keyword>
<accession>A0ACB9PKQ8</accession>
<evidence type="ECO:0000313" key="1">
    <source>
        <dbReference type="EMBL" id="KAI4349117.1"/>
    </source>
</evidence>
<protein>
    <submittedName>
        <fullName evidence="1">Uncharacterized protein</fullName>
    </submittedName>
</protein>
<sequence>MLKCLVSKVQKALSLSAIRIRAQLGDDGFNSESEAETIMVPQKGEETKRFFVELGYLPDPAFLRLLEQAKEEFGFRQKGALALPCRPQELQNILENPRVEKSNVQGMDACM</sequence>
<reference evidence="1 2" key="1">
    <citation type="journal article" date="2022" name="DNA Res.">
        <title>Chromosomal-level genome assembly of the orchid tree Bauhinia variegata (Leguminosae; Cercidoideae) supports the allotetraploid origin hypothesis of Bauhinia.</title>
        <authorList>
            <person name="Zhong Y."/>
            <person name="Chen Y."/>
            <person name="Zheng D."/>
            <person name="Pang J."/>
            <person name="Liu Y."/>
            <person name="Luo S."/>
            <person name="Meng S."/>
            <person name="Qian L."/>
            <person name="Wei D."/>
            <person name="Dai S."/>
            <person name="Zhou R."/>
        </authorList>
    </citation>
    <scope>NUCLEOTIDE SEQUENCE [LARGE SCALE GENOMIC DNA]</scope>
    <source>
        <strain evidence="1">BV-YZ2020</strain>
    </source>
</reference>
<organism evidence="1 2">
    <name type="scientific">Bauhinia variegata</name>
    <name type="common">Purple orchid tree</name>
    <name type="synonym">Phanera variegata</name>
    <dbReference type="NCBI Taxonomy" id="167791"/>
    <lineage>
        <taxon>Eukaryota</taxon>
        <taxon>Viridiplantae</taxon>
        <taxon>Streptophyta</taxon>
        <taxon>Embryophyta</taxon>
        <taxon>Tracheophyta</taxon>
        <taxon>Spermatophyta</taxon>
        <taxon>Magnoliopsida</taxon>
        <taxon>eudicotyledons</taxon>
        <taxon>Gunneridae</taxon>
        <taxon>Pentapetalae</taxon>
        <taxon>rosids</taxon>
        <taxon>fabids</taxon>
        <taxon>Fabales</taxon>
        <taxon>Fabaceae</taxon>
        <taxon>Cercidoideae</taxon>
        <taxon>Cercideae</taxon>
        <taxon>Bauhiniinae</taxon>
        <taxon>Bauhinia</taxon>
    </lineage>
</organism>
<comment type="caution">
    <text evidence="1">The sequence shown here is derived from an EMBL/GenBank/DDBJ whole genome shotgun (WGS) entry which is preliminary data.</text>
</comment>
<dbReference type="Proteomes" id="UP000828941">
    <property type="component" value="Chromosome 4"/>
</dbReference>
<evidence type="ECO:0000313" key="2">
    <source>
        <dbReference type="Proteomes" id="UP000828941"/>
    </source>
</evidence>
<dbReference type="EMBL" id="CM039429">
    <property type="protein sequence ID" value="KAI4349117.1"/>
    <property type="molecule type" value="Genomic_DNA"/>
</dbReference>
<gene>
    <name evidence="1" type="ORF">L6164_009753</name>
</gene>